<dbReference type="Gene3D" id="3.40.50.1460">
    <property type="match status" value="1"/>
</dbReference>
<proteinExistence type="predicted"/>
<organism evidence="2 3">
    <name type="scientific">Rhizoctonia solani</name>
    <dbReference type="NCBI Taxonomy" id="456999"/>
    <lineage>
        <taxon>Eukaryota</taxon>
        <taxon>Fungi</taxon>
        <taxon>Dikarya</taxon>
        <taxon>Basidiomycota</taxon>
        <taxon>Agaricomycotina</taxon>
        <taxon>Agaricomycetes</taxon>
        <taxon>Cantharellales</taxon>
        <taxon>Ceratobasidiaceae</taxon>
        <taxon>Rhizoctonia</taxon>
    </lineage>
</organism>
<evidence type="ECO:0000313" key="3">
    <source>
        <dbReference type="Proteomes" id="UP000044841"/>
    </source>
</evidence>
<evidence type="ECO:0000256" key="1">
    <source>
        <dbReference type="SAM" id="MobiDB-lite"/>
    </source>
</evidence>
<accession>A0A0K6G860</accession>
<name>A0A0K6G860_9AGAM</name>
<keyword evidence="3" id="KW-1185">Reference proteome</keyword>
<protein>
    <submittedName>
        <fullName evidence="2">Uncharacterized protein</fullName>
    </submittedName>
</protein>
<dbReference type="AlphaFoldDB" id="A0A0K6G860"/>
<feature type="region of interest" description="Disordered" evidence="1">
    <location>
        <begin position="14"/>
        <end position="74"/>
    </location>
</feature>
<dbReference type="Proteomes" id="UP000044841">
    <property type="component" value="Unassembled WGS sequence"/>
</dbReference>
<dbReference type="EMBL" id="CYGV01001474">
    <property type="protein sequence ID" value="CUA74665.1"/>
    <property type="molecule type" value="Genomic_DNA"/>
</dbReference>
<evidence type="ECO:0000313" key="2">
    <source>
        <dbReference type="EMBL" id="CUA74665.1"/>
    </source>
</evidence>
<reference evidence="2 3" key="1">
    <citation type="submission" date="2015-07" db="EMBL/GenBank/DDBJ databases">
        <authorList>
            <person name="Noorani M."/>
        </authorList>
    </citation>
    <scope>NUCLEOTIDE SEQUENCE [LARGE SCALE GENOMIC DNA]</scope>
    <source>
        <strain evidence="2">BBA 69670</strain>
    </source>
</reference>
<gene>
    <name evidence="2" type="ORF">RSOLAG22IIIB_11387</name>
</gene>
<sequence length="481" mass="51678">MGKLGIAEKVLVPGHGTHLAPTPKNLLESATGRIPPIPPPTSVESTTSDASYERHPRRNGHLGHPTRSGANTHKPDWVSTYEFTFIAPYPSNSAPDVPPFSAPSSHIGVVDVASSRLVMSTSQHPALISSLLTQELSNPTGAPRTIGVYKPGPEPATQTPPKPPRVKACLLSAGGRDMPVLQDASLVMRSLDRVRNLDPENITIRTGKTIDCAFDNFFDPADIRKGGLLILIISGHGKRRYDGGVSLEFHTQNGTPVSSGMLQQKIMALPEHCTLEVIVDTCFAEGVVPGLRRILATEPSTPSTIPTGIPHSVACTPLSNLPLSLRAPASLTGSDALTNVGLPKQAPSPLAPEAESTYKAKVVVWAASATWGRSYPEANLPGKPGVHSIMIGAMFNHLCSNGPNINRREVWEIIVNAVEGQNDARRERDLCKAAQIQARLVKENRIQRPVLLTSVKDSDDVLNGCLFQPIRKARRTLSKLD</sequence>